<dbReference type="Proteomes" id="UP000003136">
    <property type="component" value="Unassembled WGS sequence"/>
</dbReference>
<name>B7AX14_9FIRM</name>
<dbReference type="InterPro" id="IPR025748">
    <property type="entry name" value="PrcB_C_dom"/>
</dbReference>
<sequence length="128" mass="14436">MLTAAALMMQAGCGIIRSSPDKVQDLDYTVVEDEDVPKELAEMIDARKNEQMHLTYATNEYMYIVAGYGEQQTGGYSIRLDSIYLGENAIYIKTSLIGPQKKENISKAKTYPYIVVKIENRSEPVIFE</sequence>
<dbReference type="HOGENOM" id="CLU_137259_0_0_9"/>
<evidence type="ECO:0000313" key="3">
    <source>
        <dbReference type="Proteomes" id="UP000003136"/>
    </source>
</evidence>
<gene>
    <name evidence="2" type="ORF">BACPEC_03264</name>
</gene>
<accession>B7AX14</accession>
<evidence type="ECO:0000313" key="2">
    <source>
        <dbReference type="EMBL" id="EEC56755.1"/>
    </source>
</evidence>
<dbReference type="EMBL" id="ABVQ01000037">
    <property type="protein sequence ID" value="EEC56755.1"/>
    <property type="molecule type" value="Genomic_DNA"/>
</dbReference>
<feature type="domain" description="PrcB C-terminal" evidence="1">
    <location>
        <begin position="62"/>
        <end position="119"/>
    </location>
</feature>
<dbReference type="STRING" id="483218.BACPEC_03264"/>
<organism evidence="2 3">
    <name type="scientific">[Bacteroides] pectinophilus ATCC 43243</name>
    <dbReference type="NCBI Taxonomy" id="483218"/>
    <lineage>
        <taxon>Bacteria</taxon>
        <taxon>Bacillati</taxon>
        <taxon>Bacillota</taxon>
        <taxon>Clostridia</taxon>
        <taxon>Eubacteriales</taxon>
    </lineage>
</organism>
<keyword evidence="3" id="KW-1185">Reference proteome</keyword>
<reference evidence="2 3" key="2">
    <citation type="submission" date="2008-11" db="EMBL/GenBank/DDBJ databases">
        <authorList>
            <person name="Fulton L."/>
            <person name="Clifton S."/>
            <person name="Fulton B."/>
            <person name="Xu J."/>
            <person name="Minx P."/>
            <person name="Pepin K.H."/>
            <person name="Johnson M."/>
            <person name="Bhonagiri V."/>
            <person name="Nash W.E."/>
            <person name="Mardis E.R."/>
            <person name="Wilson R.K."/>
        </authorList>
    </citation>
    <scope>NUCLEOTIDE SEQUENCE [LARGE SCALE GENOMIC DNA]</scope>
    <source>
        <strain evidence="2 3">ATCC 43243</strain>
    </source>
</reference>
<dbReference type="Pfam" id="PF14343">
    <property type="entry name" value="PrcB_C"/>
    <property type="match status" value="1"/>
</dbReference>
<dbReference type="eggNOG" id="ENOG5032U0T">
    <property type="taxonomic scope" value="Bacteria"/>
</dbReference>
<evidence type="ECO:0000259" key="1">
    <source>
        <dbReference type="Pfam" id="PF14343"/>
    </source>
</evidence>
<comment type="caution">
    <text evidence="2">The sequence shown here is derived from an EMBL/GenBank/DDBJ whole genome shotgun (WGS) entry which is preliminary data.</text>
</comment>
<reference evidence="2 3" key="1">
    <citation type="submission" date="2008-11" db="EMBL/GenBank/DDBJ databases">
        <title>Draft genome sequence of Bacteroides pectinophilus (ATCC 43243).</title>
        <authorList>
            <person name="Sudarsanam P."/>
            <person name="Ley R."/>
            <person name="Guruge J."/>
            <person name="Turnbaugh P.J."/>
            <person name="Mahowald M."/>
            <person name="Liep D."/>
            <person name="Gordon J."/>
        </authorList>
    </citation>
    <scope>NUCLEOTIDE SEQUENCE [LARGE SCALE GENOMIC DNA]</scope>
    <source>
        <strain evidence="2 3">ATCC 43243</strain>
    </source>
</reference>
<proteinExistence type="predicted"/>
<dbReference type="AlphaFoldDB" id="B7AX14"/>
<protein>
    <recommendedName>
        <fullName evidence="1">PrcB C-terminal domain-containing protein</fullName>
    </recommendedName>
</protein>